<dbReference type="Pfam" id="PF12854">
    <property type="entry name" value="PPR_1"/>
    <property type="match status" value="1"/>
</dbReference>
<dbReference type="Pfam" id="PF13041">
    <property type="entry name" value="PPR_2"/>
    <property type="match status" value="3"/>
</dbReference>
<dbReference type="EMBL" id="JAJSOW010000100">
    <property type="protein sequence ID" value="KAI9185227.1"/>
    <property type="molecule type" value="Genomic_DNA"/>
</dbReference>
<reference evidence="4" key="2">
    <citation type="submission" date="2023-02" db="EMBL/GenBank/DDBJ databases">
        <authorList>
            <person name="Swenson N.G."/>
            <person name="Wegrzyn J.L."/>
            <person name="Mcevoy S.L."/>
        </authorList>
    </citation>
    <scope>NUCLEOTIDE SEQUENCE</scope>
    <source>
        <strain evidence="4">91603</strain>
        <tissue evidence="4">Leaf</tissue>
    </source>
</reference>
<feature type="repeat" description="PPR" evidence="3">
    <location>
        <begin position="368"/>
        <end position="402"/>
    </location>
</feature>
<feature type="repeat" description="PPR" evidence="3">
    <location>
        <begin position="298"/>
        <end position="332"/>
    </location>
</feature>
<reference evidence="4" key="1">
    <citation type="journal article" date="2022" name="Plant J.">
        <title>Strategies of tolerance reflected in two North American maple genomes.</title>
        <authorList>
            <person name="McEvoy S.L."/>
            <person name="Sezen U.U."/>
            <person name="Trouern-Trend A."/>
            <person name="McMahon S.M."/>
            <person name="Schaberg P.G."/>
            <person name="Yang J."/>
            <person name="Wegrzyn J.L."/>
            <person name="Swenson N.G."/>
        </authorList>
    </citation>
    <scope>NUCLEOTIDE SEQUENCE</scope>
    <source>
        <strain evidence="4">91603</strain>
    </source>
</reference>
<dbReference type="InterPro" id="IPR011990">
    <property type="entry name" value="TPR-like_helical_dom_sf"/>
</dbReference>
<evidence type="ECO:0000313" key="4">
    <source>
        <dbReference type="EMBL" id="KAI9185227.1"/>
    </source>
</evidence>
<name>A0AAD5J4K3_ACENE</name>
<keyword evidence="2" id="KW-0677">Repeat</keyword>
<protein>
    <recommendedName>
        <fullName evidence="6">Pentatricopeptide repeat-containing protein</fullName>
    </recommendedName>
</protein>
<evidence type="ECO:0000256" key="3">
    <source>
        <dbReference type="PROSITE-ProRule" id="PRU00708"/>
    </source>
</evidence>
<dbReference type="Gene3D" id="1.25.40.10">
    <property type="entry name" value="Tetratricopeptide repeat domain"/>
    <property type="match status" value="3"/>
</dbReference>
<dbReference type="NCBIfam" id="TIGR00756">
    <property type="entry name" value="PPR"/>
    <property type="match status" value="8"/>
</dbReference>
<feature type="repeat" description="PPR" evidence="3">
    <location>
        <begin position="225"/>
        <end position="259"/>
    </location>
</feature>
<dbReference type="PANTHER" id="PTHR47447:SF28">
    <property type="entry name" value="PENTACOTRIPEPTIDE-REPEAT REGION OF PRORP DOMAIN-CONTAINING PROTEIN"/>
    <property type="match status" value="1"/>
</dbReference>
<comment type="caution">
    <text evidence="4">The sequence shown here is derived from an EMBL/GenBank/DDBJ whole genome shotgun (WGS) entry which is preliminary data.</text>
</comment>
<evidence type="ECO:0008006" key="6">
    <source>
        <dbReference type="Google" id="ProtNLM"/>
    </source>
</evidence>
<organism evidence="4 5">
    <name type="scientific">Acer negundo</name>
    <name type="common">Box elder</name>
    <dbReference type="NCBI Taxonomy" id="4023"/>
    <lineage>
        <taxon>Eukaryota</taxon>
        <taxon>Viridiplantae</taxon>
        <taxon>Streptophyta</taxon>
        <taxon>Embryophyta</taxon>
        <taxon>Tracheophyta</taxon>
        <taxon>Spermatophyta</taxon>
        <taxon>Magnoliopsida</taxon>
        <taxon>eudicotyledons</taxon>
        <taxon>Gunneridae</taxon>
        <taxon>Pentapetalae</taxon>
        <taxon>rosids</taxon>
        <taxon>malvids</taxon>
        <taxon>Sapindales</taxon>
        <taxon>Sapindaceae</taxon>
        <taxon>Hippocastanoideae</taxon>
        <taxon>Acereae</taxon>
        <taxon>Acer</taxon>
    </lineage>
</organism>
<feature type="repeat" description="PPR" evidence="3">
    <location>
        <begin position="333"/>
        <end position="367"/>
    </location>
</feature>
<evidence type="ECO:0000313" key="5">
    <source>
        <dbReference type="Proteomes" id="UP001064489"/>
    </source>
</evidence>
<dbReference type="AlphaFoldDB" id="A0AAD5J4K3"/>
<evidence type="ECO:0000256" key="1">
    <source>
        <dbReference type="ARBA" id="ARBA00007626"/>
    </source>
</evidence>
<gene>
    <name evidence="4" type="ORF">LWI28_005468</name>
</gene>
<feature type="repeat" description="PPR" evidence="3">
    <location>
        <begin position="403"/>
        <end position="437"/>
    </location>
</feature>
<feature type="repeat" description="PPR" evidence="3">
    <location>
        <begin position="438"/>
        <end position="472"/>
    </location>
</feature>
<sequence>MLSNSAIFSGKFPPGKFFPRKKLVPMPFFNVDTTTQNVPPPQIVTELISKQQWSQLKIHLETTTNPTTVLQQLFNSGADTDLVLSYFDWSTREFKITYTLELTCRLLHSLSAAKMYSNIKNLLNGLVKDESFCSVSSIFRAFSLCSGDRLCDDHSRVIDMLVVAYVRNKKPHLGFEAFKRADDYGLKLSVVSCNQLLNSLVKQSEIEGVEYVYKKIMRKRKIKLDLVSFNIVIHGLCKVGKLNEASDVIEDMKSIGVSPDAITYNTLIDGYCKKGKTGKLYRADAILKDMVESGIPADEFTFNILIDGFCKDRNVLAAMKVFDEMQTQGVMASLITYCSLIHGLCACGKLDEAIALRDQMMCSDLKPDVFTYSAIIKVFCKKKMVDKARELFDDLVKQGMVPTSLMYNTLVDAYCKSRRTEDAFALHNFMLDRGVLPNTATYNSLIGGLYSKGDTEGAKRLKNELANKGLKIDNIGLG</sequence>
<comment type="similarity">
    <text evidence="1">Belongs to the PPR family. P subfamily.</text>
</comment>
<dbReference type="PANTHER" id="PTHR47447">
    <property type="entry name" value="OS03G0856100 PROTEIN"/>
    <property type="match status" value="1"/>
</dbReference>
<dbReference type="Proteomes" id="UP001064489">
    <property type="component" value="Chromosome 3"/>
</dbReference>
<accession>A0AAD5J4K3</accession>
<feature type="repeat" description="PPR" evidence="3">
    <location>
        <begin position="260"/>
        <end position="297"/>
    </location>
</feature>
<evidence type="ECO:0000256" key="2">
    <source>
        <dbReference type="ARBA" id="ARBA00022737"/>
    </source>
</evidence>
<proteinExistence type="inferred from homology"/>
<dbReference type="PROSITE" id="PS51375">
    <property type="entry name" value="PPR"/>
    <property type="match status" value="7"/>
</dbReference>
<dbReference type="InterPro" id="IPR002885">
    <property type="entry name" value="PPR_rpt"/>
</dbReference>
<keyword evidence="5" id="KW-1185">Reference proteome</keyword>